<protein>
    <submittedName>
        <fullName evidence="2">HAD family phosphatase</fullName>
    </submittedName>
</protein>
<dbReference type="CDD" id="cd02603">
    <property type="entry name" value="HAD_sEH-N_like"/>
    <property type="match status" value="1"/>
</dbReference>
<dbReference type="InterPro" id="IPR023198">
    <property type="entry name" value="PGP-like_dom2"/>
</dbReference>
<dbReference type="PANTHER" id="PTHR43611">
    <property type="entry name" value="ALPHA-D-GLUCOSE 1-PHOSPHATE PHOSPHATASE"/>
    <property type="match status" value="1"/>
</dbReference>
<keyword evidence="1" id="KW-0472">Membrane</keyword>
<gene>
    <name evidence="2" type="ORF">IAA21_03515</name>
</gene>
<accession>A0A9D2DRG9</accession>
<dbReference type="EMBL" id="DXBU01000045">
    <property type="protein sequence ID" value="HIZ21852.1"/>
    <property type="molecule type" value="Genomic_DNA"/>
</dbReference>
<keyword evidence="1" id="KW-0812">Transmembrane</keyword>
<reference evidence="2" key="2">
    <citation type="submission" date="2021-04" db="EMBL/GenBank/DDBJ databases">
        <authorList>
            <person name="Gilroy R."/>
        </authorList>
    </citation>
    <scope>NUCLEOTIDE SEQUENCE</scope>
    <source>
        <strain evidence="2">14324</strain>
    </source>
</reference>
<dbReference type="Proteomes" id="UP000824041">
    <property type="component" value="Unassembled WGS sequence"/>
</dbReference>
<organism evidence="2 3">
    <name type="scientific">Candidatus Blautia faecigallinarum</name>
    <dbReference type="NCBI Taxonomy" id="2838488"/>
    <lineage>
        <taxon>Bacteria</taxon>
        <taxon>Bacillati</taxon>
        <taxon>Bacillota</taxon>
        <taxon>Clostridia</taxon>
        <taxon>Lachnospirales</taxon>
        <taxon>Lachnospiraceae</taxon>
        <taxon>Blautia</taxon>
    </lineage>
</organism>
<dbReference type="SFLD" id="SFLDG01129">
    <property type="entry name" value="C1.5:_HAD__Beta-PGM__Phosphata"/>
    <property type="match status" value="1"/>
</dbReference>
<dbReference type="PRINTS" id="PR00413">
    <property type="entry name" value="HADHALOGNASE"/>
</dbReference>
<dbReference type="InterPro" id="IPR023214">
    <property type="entry name" value="HAD_sf"/>
</dbReference>
<evidence type="ECO:0000313" key="2">
    <source>
        <dbReference type="EMBL" id="HIZ21852.1"/>
    </source>
</evidence>
<dbReference type="Gene3D" id="1.10.150.240">
    <property type="entry name" value="Putative phosphatase, domain 2"/>
    <property type="match status" value="1"/>
</dbReference>
<sequence>MKNFKRFAAIAGAILLLLVFCIPMLFAFGSGENAQAMFRASFGAAILLPILLYIFILGFRFWGKKRLKREDKRMIENVVFDIGKVLMAFEWEKYLQSYGFPKEKYEKIADATFRSPVWDERDRGCFSEEEYLRQFTALAPEYEKEIREVLRRSPETISLFPYAETWTKYLKSQGYHLYILSNYSQYMLDHTKERMKFLKYMDGTIFSCQVKELKPEAGIYRKLLDTYHLDPEKTVFIDDRKENCQGAEKQGIHTVHFQDFKQAAAELEKLGVK</sequence>
<dbReference type="InterPro" id="IPR006439">
    <property type="entry name" value="HAD-SF_hydro_IA"/>
</dbReference>
<dbReference type="InterPro" id="IPR036412">
    <property type="entry name" value="HAD-like_sf"/>
</dbReference>
<dbReference type="SUPFAM" id="SSF56784">
    <property type="entry name" value="HAD-like"/>
    <property type="match status" value="1"/>
</dbReference>
<keyword evidence="1" id="KW-1133">Transmembrane helix</keyword>
<dbReference type="NCBIfam" id="TIGR01509">
    <property type="entry name" value="HAD-SF-IA-v3"/>
    <property type="match status" value="1"/>
</dbReference>
<dbReference type="Gene3D" id="3.40.50.1000">
    <property type="entry name" value="HAD superfamily/HAD-like"/>
    <property type="match status" value="1"/>
</dbReference>
<evidence type="ECO:0000313" key="3">
    <source>
        <dbReference type="Proteomes" id="UP000824041"/>
    </source>
</evidence>
<evidence type="ECO:0000256" key="1">
    <source>
        <dbReference type="SAM" id="Phobius"/>
    </source>
</evidence>
<feature type="transmembrane region" description="Helical" evidence="1">
    <location>
        <begin position="7"/>
        <end position="28"/>
    </location>
</feature>
<feature type="transmembrane region" description="Helical" evidence="1">
    <location>
        <begin position="40"/>
        <end position="63"/>
    </location>
</feature>
<reference evidence="2" key="1">
    <citation type="journal article" date="2021" name="PeerJ">
        <title>Extensive microbial diversity within the chicken gut microbiome revealed by metagenomics and culture.</title>
        <authorList>
            <person name="Gilroy R."/>
            <person name="Ravi A."/>
            <person name="Getino M."/>
            <person name="Pursley I."/>
            <person name="Horton D.L."/>
            <person name="Alikhan N.F."/>
            <person name="Baker D."/>
            <person name="Gharbi K."/>
            <person name="Hall N."/>
            <person name="Watson M."/>
            <person name="Adriaenssens E.M."/>
            <person name="Foster-Nyarko E."/>
            <person name="Jarju S."/>
            <person name="Secka A."/>
            <person name="Antonio M."/>
            <person name="Oren A."/>
            <person name="Chaudhuri R.R."/>
            <person name="La Ragione R."/>
            <person name="Hildebrand F."/>
            <person name="Pallen M.J."/>
        </authorList>
    </citation>
    <scope>NUCLEOTIDE SEQUENCE</scope>
    <source>
        <strain evidence="2">14324</strain>
    </source>
</reference>
<comment type="caution">
    <text evidence="2">The sequence shown here is derived from an EMBL/GenBank/DDBJ whole genome shotgun (WGS) entry which is preliminary data.</text>
</comment>
<dbReference type="SFLD" id="SFLDS00003">
    <property type="entry name" value="Haloacid_Dehalogenase"/>
    <property type="match status" value="1"/>
</dbReference>
<name>A0A9D2DRG9_9FIRM</name>
<proteinExistence type="predicted"/>
<dbReference type="AlphaFoldDB" id="A0A9D2DRG9"/>
<dbReference type="Pfam" id="PF00702">
    <property type="entry name" value="Hydrolase"/>
    <property type="match status" value="1"/>
</dbReference>
<dbReference type="PANTHER" id="PTHR43611:SF3">
    <property type="entry name" value="FLAVIN MONONUCLEOTIDE HYDROLASE 1, CHLOROPLATIC"/>
    <property type="match status" value="1"/>
</dbReference>